<feature type="transmembrane region" description="Helical" evidence="7">
    <location>
        <begin position="382"/>
        <end position="399"/>
    </location>
</feature>
<feature type="transmembrane region" description="Helical" evidence="7">
    <location>
        <begin position="411"/>
        <end position="433"/>
    </location>
</feature>
<feature type="transmembrane region" description="Helical" evidence="7">
    <location>
        <begin position="742"/>
        <end position="761"/>
    </location>
</feature>
<evidence type="ECO:0000313" key="9">
    <source>
        <dbReference type="EMBL" id="RFU29531.1"/>
    </source>
</evidence>
<dbReference type="GO" id="GO:0022857">
    <property type="term" value="F:transmembrane transporter activity"/>
    <property type="evidence" value="ECO:0007669"/>
    <property type="project" value="InterPro"/>
</dbReference>
<dbReference type="InterPro" id="IPR011701">
    <property type="entry name" value="MFS"/>
</dbReference>
<feature type="transmembrane region" description="Helical" evidence="7">
    <location>
        <begin position="876"/>
        <end position="896"/>
    </location>
</feature>
<reference evidence="9 10" key="1">
    <citation type="submission" date="2018-05" db="EMBL/GenBank/DDBJ databases">
        <title>Draft genome sequence of Scytalidium lignicola DSM 105466, a ubiquitous saprotrophic fungus.</title>
        <authorList>
            <person name="Buettner E."/>
            <person name="Gebauer A.M."/>
            <person name="Hofrichter M."/>
            <person name="Liers C."/>
            <person name="Kellner H."/>
        </authorList>
    </citation>
    <scope>NUCLEOTIDE SEQUENCE [LARGE SCALE GENOMIC DNA]</scope>
    <source>
        <strain evidence="9 10">DSM 105466</strain>
    </source>
</reference>
<feature type="transmembrane region" description="Helical" evidence="7">
    <location>
        <begin position="122"/>
        <end position="139"/>
    </location>
</feature>
<dbReference type="InterPro" id="IPR036259">
    <property type="entry name" value="MFS_trans_sf"/>
</dbReference>
<dbReference type="AlphaFoldDB" id="A0A3E2H8L1"/>
<feature type="transmembrane region" description="Helical" evidence="7">
    <location>
        <begin position="712"/>
        <end position="730"/>
    </location>
</feature>
<evidence type="ECO:0000313" key="10">
    <source>
        <dbReference type="Proteomes" id="UP000258309"/>
    </source>
</evidence>
<feature type="domain" description="Major facilitator superfamily (MFS) profile" evidence="8">
    <location>
        <begin position="13"/>
        <end position="437"/>
    </location>
</feature>
<evidence type="ECO:0000256" key="2">
    <source>
        <dbReference type="ARBA" id="ARBA00010992"/>
    </source>
</evidence>
<dbReference type="FunFam" id="1.20.1250.20:FF:000013">
    <property type="entry name" value="MFS general substrate transporter"/>
    <property type="match status" value="1"/>
</dbReference>
<feature type="transmembrane region" description="Helical" evidence="7">
    <location>
        <begin position="687"/>
        <end position="706"/>
    </location>
</feature>
<dbReference type="PROSITE" id="PS51257">
    <property type="entry name" value="PROKAR_LIPOPROTEIN"/>
    <property type="match status" value="1"/>
</dbReference>
<dbReference type="PANTHER" id="PTHR43791:SF92">
    <property type="entry name" value="AGL026WP"/>
    <property type="match status" value="1"/>
</dbReference>
<dbReference type="GO" id="GO:0016020">
    <property type="term" value="C:membrane"/>
    <property type="evidence" value="ECO:0007669"/>
    <property type="project" value="UniProtKB-SubCell"/>
</dbReference>
<evidence type="ECO:0000256" key="5">
    <source>
        <dbReference type="ARBA" id="ARBA00022989"/>
    </source>
</evidence>
<feature type="transmembrane region" description="Helical" evidence="7">
    <location>
        <begin position="284"/>
        <end position="303"/>
    </location>
</feature>
<keyword evidence="3" id="KW-0813">Transport</keyword>
<keyword evidence="10" id="KW-1185">Reference proteome</keyword>
<comment type="subcellular location">
    <subcellularLocation>
        <location evidence="1">Membrane</location>
        <topology evidence="1">Multi-pass membrane protein</topology>
    </subcellularLocation>
</comment>
<dbReference type="Gene3D" id="1.20.1250.20">
    <property type="entry name" value="MFS general substrate transporter like domains"/>
    <property type="match status" value="3"/>
</dbReference>
<feature type="non-terminal residue" evidence="9">
    <location>
        <position position="1"/>
    </location>
</feature>
<accession>A0A3E2H8L1</accession>
<evidence type="ECO:0000256" key="1">
    <source>
        <dbReference type="ARBA" id="ARBA00004141"/>
    </source>
</evidence>
<gene>
    <name evidence="9" type="ORF">B7463_g6805</name>
</gene>
<evidence type="ECO:0000256" key="3">
    <source>
        <dbReference type="ARBA" id="ARBA00022448"/>
    </source>
</evidence>
<dbReference type="InterPro" id="IPR020846">
    <property type="entry name" value="MFS_dom"/>
</dbReference>
<dbReference type="PANTHER" id="PTHR43791">
    <property type="entry name" value="PERMEASE-RELATED"/>
    <property type="match status" value="1"/>
</dbReference>
<feature type="transmembrane region" description="Helical" evidence="7">
    <location>
        <begin position="347"/>
        <end position="370"/>
    </location>
</feature>
<sequence length="1068" mass="117641">MLVPKYNLYYILSVVVIACGGIPKGYDEGGFSAAVGLSSFKNDFQLNSSEWKNNNTGLANRTANITSFGVLGAAFGSLLALVLTDRLGRLRCWQGFIILWATGILMQAFSSGILGLMLFARLWGGLGAGGLTVVAPLYLSEIARAKVSRHDCFFINYAASKNMAATPEQYRLVMVVPLIPVGLAFIGSFFLSDTPRWLASQDYVEEALNTLRRLRGTDAESASLTKEFSEIHEEIQLKQQNLRGVGTVTIIKEIFVTPSFRKRFLYYIPQIFVYAGVTGSNSSLITSGAYGITKLFFTLLFTWGMIDIIGRRRCLLSGLGLQFVAHVWMAIYMAVFSNGHNKPASDVTIAAVYVYAVGWSVGLCTVQYLYGTEIFPTRIRSVCYATNMALHWFFQFAVVRVTPNMLVSLHIYGAFVFWAVICAVGFVLLGLWAPETKNVPMERMEELFSGPWYSLWKAKVDFNESDESMLSSEKKEMIISEHLEDKIEELKRLHLSTYPAVHDPLSELLICQEKRSQGPLELHPFQDKAKKVLSLSARISDPSLARSTSETTHCSDLRRLLQSPVKITMAGETKITPQAEQRIGYAPVAALQEYYEALDNLSLEEYAAKEKKLVHKIDLRLMPLLFLMIVLNYLDRNALANARVQGIEKSIGLKGNEFNTAISVLFAGYIALQIPSNMIITRVRPSLYLPGCMIIWGIVSGMTATVQNFKGLVIVRPYFPGALFLLSSWYTRKELALRTSILYSGSLLSGGFGGLIGAGVQSGLDGAKGIASWRWLFIIEASITVFIAAIALFVLPDFPHTTSFLSGEEKAIATRRLETHSGSNDTERGSMVAGVKMAVIDYKVWCLALIITTKTSAGAVTSFIPTLVATLGKGKVESLLLVAPPYIFATIIALGVSRASDRMGERCYHIVVPILFGMVGFIIAASTLNFAARYASLFLMLAGVYGSYNVALAWISSTLPQPIEKRAAAIALVNTVGNFAQIYSPYMYPSSDGPQYLTAMIANSCFCLGCIIMTLLLRFCLVRENKKLEAFEVQQATALSAEKLGLETVEDIARSGEFMAAPGFRYCL</sequence>
<dbReference type="Pfam" id="PF07690">
    <property type="entry name" value="MFS_1"/>
    <property type="match status" value="1"/>
</dbReference>
<keyword evidence="6 7" id="KW-0472">Membrane</keyword>
<proteinExistence type="inferred from homology"/>
<name>A0A3E2H8L1_SCYLI</name>
<dbReference type="PRINTS" id="PR00171">
    <property type="entry name" value="SUGRTRNSPORT"/>
</dbReference>
<evidence type="ECO:0000256" key="7">
    <source>
        <dbReference type="SAM" id="Phobius"/>
    </source>
</evidence>
<keyword evidence="5 7" id="KW-1133">Transmembrane helix</keyword>
<feature type="transmembrane region" description="Helical" evidence="7">
    <location>
        <begin position="996"/>
        <end position="1017"/>
    </location>
</feature>
<feature type="transmembrane region" description="Helical" evidence="7">
    <location>
        <begin position="170"/>
        <end position="191"/>
    </location>
</feature>
<feature type="transmembrane region" description="Helical" evidence="7">
    <location>
        <begin position="65"/>
        <end position="84"/>
    </location>
</feature>
<feature type="transmembrane region" description="Helical" evidence="7">
    <location>
        <begin position="908"/>
        <end position="928"/>
    </location>
</feature>
<dbReference type="OrthoDB" id="2250022at2759"/>
<feature type="transmembrane region" description="Helical" evidence="7">
    <location>
        <begin position="315"/>
        <end position="335"/>
    </location>
</feature>
<evidence type="ECO:0000259" key="8">
    <source>
        <dbReference type="PROSITE" id="PS50850"/>
    </source>
</evidence>
<comment type="caution">
    <text evidence="9">The sequence shown here is derived from an EMBL/GenBank/DDBJ whole genome shotgun (WGS) entry which is preliminary data.</text>
</comment>
<feature type="non-terminal residue" evidence="9">
    <location>
        <position position="1068"/>
    </location>
</feature>
<dbReference type="Proteomes" id="UP000258309">
    <property type="component" value="Unassembled WGS sequence"/>
</dbReference>
<dbReference type="PROSITE" id="PS50850">
    <property type="entry name" value="MFS"/>
    <property type="match status" value="1"/>
</dbReference>
<comment type="similarity">
    <text evidence="2">Belongs to the major facilitator superfamily. Sugar transporter (TC 2.A.1.1) family.</text>
</comment>
<organism evidence="9 10">
    <name type="scientific">Scytalidium lignicola</name>
    <name type="common">Hyphomycete</name>
    <dbReference type="NCBI Taxonomy" id="5539"/>
    <lineage>
        <taxon>Eukaryota</taxon>
        <taxon>Fungi</taxon>
        <taxon>Dikarya</taxon>
        <taxon>Ascomycota</taxon>
        <taxon>Pezizomycotina</taxon>
        <taxon>Leotiomycetes</taxon>
        <taxon>Leotiomycetes incertae sedis</taxon>
        <taxon>Scytalidium</taxon>
    </lineage>
</organism>
<keyword evidence="4 7" id="KW-0812">Transmembrane</keyword>
<dbReference type="InterPro" id="IPR005828">
    <property type="entry name" value="MFS_sugar_transport-like"/>
</dbReference>
<evidence type="ECO:0000256" key="4">
    <source>
        <dbReference type="ARBA" id="ARBA00022692"/>
    </source>
</evidence>
<feature type="transmembrane region" description="Helical" evidence="7">
    <location>
        <begin position="7"/>
        <end position="26"/>
    </location>
</feature>
<evidence type="ECO:0000256" key="6">
    <source>
        <dbReference type="ARBA" id="ARBA00023136"/>
    </source>
</evidence>
<feature type="transmembrane region" description="Helical" evidence="7">
    <location>
        <begin position="844"/>
        <end position="864"/>
    </location>
</feature>
<feature type="transmembrane region" description="Helical" evidence="7">
    <location>
        <begin position="967"/>
        <end position="984"/>
    </location>
</feature>
<dbReference type="Pfam" id="PF00083">
    <property type="entry name" value="Sugar_tr"/>
    <property type="match status" value="1"/>
</dbReference>
<dbReference type="SUPFAM" id="SSF103473">
    <property type="entry name" value="MFS general substrate transporter"/>
    <property type="match status" value="2"/>
</dbReference>
<dbReference type="EMBL" id="NCSJ02000125">
    <property type="protein sequence ID" value="RFU29531.1"/>
    <property type="molecule type" value="Genomic_DNA"/>
</dbReference>
<protein>
    <recommendedName>
        <fullName evidence="8">Major facilitator superfamily (MFS) profile domain-containing protein</fullName>
    </recommendedName>
</protein>
<feature type="transmembrane region" description="Helical" evidence="7">
    <location>
        <begin position="934"/>
        <end position="955"/>
    </location>
</feature>
<dbReference type="FunFam" id="1.20.1250.20:FF:000057">
    <property type="entry name" value="MFS general substrate transporter"/>
    <property type="match status" value="1"/>
</dbReference>
<dbReference type="InterPro" id="IPR003663">
    <property type="entry name" value="Sugar/inositol_transpt"/>
</dbReference>
<feature type="transmembrane region" description="Helical" evidence="7">
    <location>
        <begin position="773"/>
        <end position="795"/>
    </location>
</feature>
<feature type="transmembrane region" description="Helical" evidence="7">
    <location>
        <begin position="96"/>
        <end position="116"/>
    </location>
</feature>